<feature type="domain" description="C-type lectin" evidence="6">
    <location>
        <begin position="138"/>
        <end position="259"/>
    </location>
</feature>
<sequence length="262" mass="29900">MPAFRFFIYLLSKSLLTFEGLNERQIDDQKEGATTLFQQGALGEAIFTNPKFTVITPTSLLEQTVIATLKTVHIHTAPHLWSRLHSRDKHQRLKDRENLWGIMTFAGYAMLLLSSMALTEVIAGPKARSSCPPGWFYYKANCYGYFRNALSWSEAEFECQDYGHGAHLASIMDDSEASIIASHIAAYQKSHPVWIGLHDPEKNRRWKWNDGSMYNYKAWLSGQPDNHKGDEHCGELSCSGGFEKWNDSGCRQQKHFVCKFKP</sequence>
<protein>
    <recommendedName>
        <fullName evidence="6">C-type lectin domain-containing protein</fullName>
    </recommendedName>
</protein>
<dbReference type="SMART" id="SM00034">
    <property type="entry name" value="CLECT"/>
    <property type="match status" value="1"/>
</dbReference>
<dbReference type="SUPFAM" id="SSF56436">
    <property type="entry name" value="C-type lectin-like"/>
    <property type="match status" value="1"/>
</dbReference>
<dbReference type="FunFam" id="3.10.100.10:FF:000015">
    <property type="entry name" value="C-type lectin Cal"/>
    <property type="match status" value="1"/>
</dbReference>
<dbReference type="PROSITE" id="PS00615">
    <property type="entry name" value="C_TYPE_LECTIN_1"/>
    <property type="match status" value="1"/>
</dbReference>
<accession>A0AAV7MDY9</accession>
<evidence type="ECO:0000256" key="1">
    <source>
        <dbReference type="ARBA" id="ARBA00004613"/>
    </source>
</evidence>
<dbReference type="PRINTS" id="PR01504">
    <property type="entry name" value="PNCREATITSAP"/>
</dbReference>
<organism evidence="7 8">
    <name type="scientific">Pleurodeles waltl</name>
    <name type="common">Iberian ribbed newt</name>
    <dbReference type="NCBI Taxonomy" id="8319"/>
    <lineage>
        <taxon>Eukaryota</taxon>
        <taxon>Metazoa</taxon>
        <taxon>Chordata</taxon>
        <taxon>Craniata</taxon>
        <taxon>Vertebrata</taxon>
        <taxon>Euteleostomi</taxon>
        <taxon>Amphibia</taxon>
        <taxon>Batrachia</taxon>
        <taxon>Caudata</taxon>
        <taxon>Salamandroidea</taxon>
        <taxon>Salamandridae</taxon>
        <taxon>Pleurodelinae</taxon>
        <taxon>Pleurodeles</taxon>
    </lineage>
</organism>
<dbReference type="AlphaFoldDB" id="A0AAV7MDY9"/>
<evidence type="ECO:0000313" key="8">
    <source>
        <dbReference type="Proteomes" id="UP001066276"/>
    </source>
</evidence>
<feature type="chain" id="PRO_5043597005" description="C-type lectin domain-containing protein" evidence="5">
    <location>
        <begin position="18"/>
        <end position="262"/>
    </location>
</feature>
<evidence type="ECO:0000259" key="6">
    <source>
        <dbReference type="PROSITE" id="PS50041"/>
    </source>
</evidence>
<keyword evidence="5" id="KW-0732">Signal</keyword>
<dbReference type="Gene3D" id="3.10.100.10">
    <property type="entry name" value="Mannose-Binding Protein A, subunit A"/>
    <property type="match status" value="1"/>
</dbReference>
<evidence type="ECO:0000313" key="7">
    <source>
        <dbReference type="EMBL" id="KAJ1098375.1"/>
    </source>
</evidence>
<dbReference type="InterPro" id="IPR016187">
    <property type="entry name" value="CTDL_fold"/>
</dbReference>
<dbReference type="Proteomes" id="UP001066276">
    <property type="component" value="Chromosome 10"/>
</dbReference>
<dbReference type="CDD" id="cd03594">
    <property type="entry name" value="CLECT_REG-1_like"/>
    <property type="match status" value="1"/>
</dbReference>
<evidence type="ECO:0000256" key="3">
    <source>
        <dbReference type="ARBA" id="ARBA00022734"/>
    </source>
</evidence>
<dbReference type="PROSITE" id="PS50041">
    <property type="entry name" value="C_TYPE_LECTIN_2"/>
    <property type="match status" value="1"/>
</dbReference>
<dbReference type="InterPro" id="IPR001304">
    <property type="entry name" value="C-type_lectin-like"/>
</dbReference>
<evidence type="ECO:0000256" key="2">
    <source>
        <dbReference type="ARBA" id="ARBA00022525"/>
    </source>
</evidence>
<evidence type="ECO:0000256" key="5">
    <source>
        <dbReference type="SAM" id="SignalP"/>
    </source>
</evidence>
<dbReference type="PANTHER" id="PTHR22803">
    <property type="entry name" value="MANNOSE, PHOSPHOLIPASE, LECTIN RECEPTOR RELATED"/>
    <property type="match status" value="1"/>
</dbReference>
<dbReference type="InterPro" id="IPR016186">
    <property type="entry name" value="C-type_lectin-like/link_sf"/>
</dbReference>
<keyword evidence="8" id="KW-1185">Reference proteome</keyword>
<dbReference type="GO" id="GO:0005576">
    <property type="term" value="C:extracellular region"/>
    <property type="evidence" value="ECO:0007669"/>
    <property type="project" value="UniProtKB-SubCell"/>
</dbReference>
<dbReference type="Pfam" id="PF00059">
    <property type="entry name" value="Lectin_C"/>
    <property type="match status" value="1"/>
</dbReference>
<keyword evidence="3" id="KW-0430">Lectin</keyword>
<feature type="signal peptide" evidence="5">
    <location>
        <begin position="1"/>
        <end position="17"/>
    </location>
</feature>
<proteinExistence type="predicted"/>
<keyword evidence="4" id="KW-1015">Disulfide bond</keyword>
<dbReference type="EMBL" id="JANPWB010000014">
    <property type="protein sequence ID" value="KAJ1098375.1"/>
    <property type="molecule type" value="Genomic_DNA"/>
</dbReference>
<dbReference type="GO" id="GO:0030246">
    <property type="term" value="F:carbohydrate binding"/>
    <property type="evidence" value="ECO:0007669"/>
    <property type="project" value="UniProtKB-KW"/>
</dbReference>
<name>A0AAV7MDY9_PLEWA</name>
<comment type="caution">
    <text evidence="7">The sequence shown here is derived from an EMBL/GenBank/DDBJ whole genome shotgun (WGS) entry which is preliminary data.</text>
</comment>
<dbReference type="InterPro" id="IPR018378">
    <property type="entry name" value="C-type_lectin_CS"/>
</dbReference>
<comment type="subcellular location">
    <subcellularLocation>
        <location evidence="1">Secreted</location>
    </subcellularLocation>
</comment>
<keyword evidence="2" id="KW-0964">Secreted</keyword>
<dbReference type="InterPro" id="IPR050111">
    <property type="entry name" value="C-type_lectin/snaclec_domain"/>
</dbReference>
<reference evidence="7" key="1">
    <citation type="journal article" date="2022" name="bioRxiv">
        <title>Sequencing and chromosome-scale assembly of the giantPleurodeles waltlgenome.</title>
        <authorList>
            <person name="Brown T."/>
            <person name="Elewa A."/>
            <person name="Iarovenko S."/>
            <person name="Subramanian E."/>
            <person name="Araus A.J."/>
            <person name="Petzold A."/>
            <person name="Susuki M."/>
            <person name="Suzuki K.-i.T."/>
            <person name="Hayashi T."/>
            <person name="Toyoda A."/>
            <person name="Oliveira C."/>
            <person name="Osipova E."/>
            <person name="Leigh N.D."/>
            <person name="Simon A."/>
            <person name="Yun M.H."/>
        </authorList>
    </citation>
    <scope>NUCLEOTIDE SEQUENCE</scope>
    <source>
        <strain evidence="7">20211129_DDA</strain>
        <tissue evidence="7">Liver</tissue>
    </source>
</reference>
<evidence type="ECO:0000256" key="4">
    <source>
        <dbReference type="ARBA" id="ARBA00023157"/>
    </source>
</evidence>
<gene>
    <name evidence="7" type="ORF">NDU88_003486</name>
</gene>